<feature type="compositionally biased region" description="Low complexity" evidence="5">
    <location>
        <begin position="20"/>
        <end position="31"/>
    </location>
</feature>
<feature type="domain" description="Amino acid transporter transmembrane" evidence="7">
    <location>
        <begin position="74"/>
        <end position="473"/>
    </location>
</feature>
<dbReference type="Proteomes" id="UP001189429">
    <property type="component" value="Unassembled WGS sequence"/>
</dbReference>
<keyword evidence="4 6" id="KW-0472">Membrane</keyword>
<keyword evidence="3 6" id="KW-1133">Transmembrane helix</keyword>
<evidence type="ECO:0000256" key="4">
    <source>
        <dbReference type="ARBA" id="ARBA00023136"/>
    </source>
</evidence>
<protein>
    <recommendedName>
        <fullName evidence="7">Amino acid transporter transmembrane domain-containing protein</fullName>
    </recommendedName>
</protein>
<feature type="transmembrane region" description="Helical" evidence="6">
    <location>
        <begin position="105"/>
        <end position="132"/>
    </location>
</feature>
<feature type="transmembrane region" description="Helical" evidence="6">
    <location>
        <begin position="453"/>
        <end position="472"/>
    </location>
</feature>
<feature type="transmembrane region" description="Helical" evidence="6">
    <location>
        <begin position="81"/>
        <end position="99"/>
    </location>
</feature>
<evidence type="ECO:0000313" key="9">
    <source>
        <dbReference type="Proteomes" id="UP001189429"/>
    </source>
</evidence>
<evidence type="ECO:0000259" key="7">
    <source>
        <dbReference type="Pfam" id="PF01490"/>
    </source>
</evidence>
<evidence type="ECO:0000256" key="5">
    <source>
        <dbReference type="SAM" id="MobiDB-lite"/>
    </source>
</evidence>
<feature type="transmembrane region" description="Helical" evidence="6">
    <location>
        <begin position="217"/>
        <end position="237"/>
    </location>
</feature>
<evidence type="ECO:0000313" key="8">
    <source>
        <dbReference type="EMBL" id="CAK0845550.1"/>
    </source>
</evidence>
<comment type="subcellular location">
    <subcellularLocation>
        <location evidence="1">Membrane</location>
        <topology evidence="1">Multi-pass membrane protein</topology>
    </subcellularLocation>
</comment>
<evidence type="ECO:0000256" key="3">
    <source>
        <dbReference type="ARBA" id="ARBA00022989"/>
    </source>
</evidence>
<organism evidence="8 9">
    <name type="scientific">Prorocentrum cordatum</name>
    <dbReference type="NCBI Taxonomy" id="2364126"/>
    <lineage>
        <taxon>Eukaryota</taxon>
        <taxon>Sar</taxon>
        <taxon>Alveolata</taxon>
        <taxon>Dinophyceae</taxon>
        <taxon>Prorocentrales</taxon>
        <taxon>Prorocentraceae</taxon>
        <taxon>Prorocentrum</taxon>
    </lineage>
</organism>
<comment type="caution">
    <text evidence="8">The sequence shown here is derived from an EMBL/GenBank/DDBJ whole genome shotgun (WGS) entry which is preliminary data.</text>
</comment>
<feature type="transmembrane region" description="Helical" evidence="6">
    <location>
        <begin position="352"/>
        <end position="374"/>
    </location>
</feature>
<sequence length="521" mass="54670">MQSVEVEGPGGSAELEAPGRSASRASASSGEATRRSVVHRRSAQSIYLNAARASVLSQGARADSTPECGTTGGTGLWPTTMNLITVMVGAGVLGFPALFAKTGLAFGSMLLVFCCATSTYLCSTLAGAIALVERRTGRQMHKMDDVGLACFGTPGQQVSRYIVNAIMASKVAIYLVLVGQNMNYIGGFLTYRAWVLAASVVVMGAAFLRDLSIIERFAVIGVIASVFYFFTIMSGALKASSQGLVDSPEGAELLYFPLEPLSGIEALTVMMFSFGPCDVVATARREMEAPEQLPRALLYSHVLVAIIYFCAGVAGYSGFGADVQGNVSMSMCNLPGCPGVVKDPGEKWWSGYILSGAVVANLAVTMPILLYCLFTGVESGYPPNAPMPAHLNTAMRFGTVVMCTLVGLMVPFFLQVVGIMSAALVVPLCFFLPIGFSWKATKDAGEPLSPLRLCLNCCLVVIGACCMVIGLSSSVEDLRKEMAKTEKVQEAGAAAEVAAEMASGLLSAAAAQAPVFVSFLH</sequence>
<feature type="transmembrane region" description="Helical" evidence="6">
    <location>
        <begin position="161"/>
        <end position="179"/>
    </location>
</feature>
<dbReference type="Pfam" id="PF01490">
    <property type="entry name" value="Aa_trans"/>
    <property type="match status" value="1"/>
</dbReference>
<reference evidence="8" key="1">
    <citation type="submission" date="2023-10" db="EMBL/GenBank/DDBJ databases">
        <authorList>
            <person name="Chen Y."/>
            <person name="Shah S."/>
            <person name="Dougan E. K."/>
            <person name="Thang M."/>
            <person name="Chan C."/>
        </authorList>
    </citation>
    <scope>NUCLEOTIDE SEQUENCE [LARGE SCALE GENOMIC DNA]</scope>
</reference>
<feature type="transmembrane region" description="Helical" evidence="6">
    <location>
        <begin position="394"/>
        <end position="413"/>
    </location>
</feature>
<keyword evidence="9" id="KW-1185">Reference proteome</keyword>
<dbReference type="PANTHER" id="PTHR22950">
    <property type="entry name" value="AMINO ACID TRANSPORTER"/>
    <property type="match status" value="1"/>
</dbReference>
<accession>A0ABN9TI23</accession>
<feature type="transmembrane region" description="Helical" evidence="6">
    <location>
        <begin position="419"/>
        <end position="441"/>
    </location>
</feature>
<feature type="transmembrane region" description="Helical" evidence="6">
    <location>
        <begin position="191"/>
        <end position="208"/>
    </location>
</feature>
<name>A0ABN9TI23_9DINO</name>
<dbReference type="EMBL" id="CAUYUJ010014748">
    <property type="protein sequence ID" value="CAK0845550.1"/>
    <property type="molecule type" value="Genomic_DNA"/>
</dbReference>
<evidence type="ECO:0000256" key="6">
    <source>
        <dbReference type="SAM" id="Phobius"/>
    </source>
</evidence>
<keyword evidence="2 6" id="KW-0812">Transmembrane</keyword>
<proteinExistence type="predicted"/>
<feature type="transmembrane region" description="Helical" evidence="6">
    <location>
        <begin position="296"/>
        <end position="319"/>
    </location>
</feature>
<evidence type="ECO:0000256" key="1">
    <source>
        <dbReference type="ARBA" id="ARBA00004141"/>
    </source>
</evidence>
<gene>
    <name evidence="8" type="ORF">PCOR1329_LOCUS39320</name>
</gene>
<evidence type="ECO:0000256" key="2">
    <source>
        <dbReference type="ARBA" id="ARBA00022692"/>
    </source>
</evidence>
<dbReference type="InterPro" id="IPR013057">
    <property type="entry name" value="AA_transpt_TM"/>
</dbReference>
<feature type="region of interest" description="Disordered" evidence="5">
    <location>
        <begin position="1"/>
        <end position="38"/>
    </location>
</feature>